<dbReference type="Proteomes" id="UP001153292">
    <property type="component" value="Chromosome 13"/>
</dbReference>
<keyword evidence="1" id="KW-0479">Metal-binding</keyword>
<evidence type="ECO:0000256" key="3">
    <source>
        <dbReference type="ARBA" id="ARBA00022833"/>
    </source>
</evidence>
<feature type="domain" description="FLYWCH-type" evidence="4">
    <location>
        <begin position="49"/>
        <end position="93"/>
    </location>
</feature>
<sequence length="169" mass="20142">MLYHGYQLTLKRKGKDGSEVWTCVDARKMACKGWLCIKNTIEKVCILVSRPNGQGLIFRGYMFYRHFPIKNGFRWRCSKFHASQPCKAYLHLTTLIEMATTGRKWLLHEGYTFFYRYKLRVGHKWVCTNFPRCKAYLCVTDSLRIFKQFVFHPHEKRTVHKCADGKYVR</sequence>
<evidence type="ECO:0000313" key="5">
    <source>
        <dbReference type="EMBL" id="CAH0399053.1"/>
    </source>
</evidence>
<protein>
    <recommendedName>
        <fullName evidence="4">FLYWCH-type domain-containing protein</fullName>
    </recommendedName>
</protein>
<dbReference type="Pfam" id="PF04500">
    <property type="entry name" value="FLYWCH"/>
    <property type="match status" value="1"/>
</dbReference>
<dbReference type="Gene3D" id="2.20.25.240">
    <property type="match status" value="2"/>
</dbReference>
<keyword evidence="6" id="KW-1185">Reference proteome</keyword>
<dbReference type="InterPro" id="IPR007588">
    <property type="entry name" value="Znf_FLYWCH"/>
</dbReference>
<organism evidence="5 6">
    <name type="scientific">Chilo suppressalis</name>
    <name type="common">Asiatic rice borer moth</name>
    <dbReference type="NCBI Taxonomy" id="168631"/>
    <lineage>
        <taxon>Eukaryota</taxon>
        <taxon>Metazoa</taxon>
        <taxon>Ecdysozoa</taxon>
        <taxon>Arthropoda</taxon>
        <taxon>Hexapoda</taxon>
        <taxon>Insecta</taxon>
        <taxon>Pterygota</taxon>
        <taxon>Neoptera</taxon>
        <taxon>Endopterygota</taxon>
        <taxon>Lepidoptera</taxon>
        <taxon>Glossata</taxon>
        <taxon>Ditrysia</taxon>
        <taxon>Pyraloidea</taxon>
        <taxon>Crambidae</taxon>
        <taxon>Crambinae</taxon>
        <taxon>Chilo</taxon>
    </lineage>
</organism>
<evidence type="ECO:0000313" key="6">
    <source>
        <dbReference type="Proteomes" id="UP001153292"/>
    </source>
</evidence>
<dbReference type="EMBL" id="OU963906">
    <property type="protein sequence ID" value="CAH0399053.1"/>
    <property type="molecule type" value="Genomic_DNA"/>
</dbReference>
<accession>A0ABN8AVX7</accession>
<name>A0ABN8AVX7_CHISP</name>
<proteinExistence type="predicted"/>
<keyword evidence="3" id="KW-0862">Zinc</keyword>
<evidence type="ECO:0000256" key="2">
    <source>
        <dbReference type="ARBA" id="ARBA00022771"/>
    </source>
</evidence>
<evidence type="ECO:0000259" key="4">
    <source>
        <dbReference type="Pfam" id="PF04500"/>
    </source>
</evidence>
<evidence type="ECO:0000256" key="1">
    <source>
        <dbReference type="ARBA" id="ARBA00022723"/>
    </source>
</evidence>
<reference evidence="5" key="1">
    <citation type="submission" date="2021-12" db="EMBL/GenBank/DDBJ databases">
        <authorList>
            <person name="King R."/>
        </authorList>
    </citation>
    <scope>NUCLEOTIDE SEQUENCE</scope>
</reference>
<keyword evidence="2" id="KW-0863">Zinc-finger</keyword>
<gene>
    <name evidence="5" type="ORF">CHILSU_LOCUS2183</name>
</gene>